<feature type="compositionally biased region" description="Polar residues" evidence="1">
    <location>
        <begin position="497"/>
        <end position="530"/>
    </location>
</feature>
<dbReference type="Proteomes" id="UP000800096">
    <property type="component" value="Unassembled WGS sequence"/>
</dbReference>
<gene>
    <name evidence="2" type="ORF">BDU57DRAFT_516243</name>
</gene>
<accession>A0A6A5QLB9</accession>
<feature type="region of interest" description="Disordered" evidence="1">
    <location>
        <begin position="21"/>
        <end position="48"/>
    </location>
</feature>
<dbReference type="EMBL" id="ML979135">
    <property type="protein sequence ID" value="KAF1916249.1"/>
    <property type="molecule type" value="Genomic_DNA"/>
</dbReference>
<feature type="compositionally biased region" description="Basic and acidic residues" evidence="1">
    <location>
        <begin position="247"/>
        <end position="261"/>
    </location>
</feature>
<name>A0A6A5QLB9_AMPQU</name>
<keyword evidence="3" id="KW-1185">Reference proteome</keyword>
<feature type="compositionally biased region" description="Low complexity" evidence="1">
    <location>
        <begin position="433"/>
        <end position="449"/>
    </location>
</feature>
<feature type="compositionally biased region" description="Pro residues" evidence="1">
    <location>
        <begin position="340"/>
        <end position="357"/>
    </location>
</feature>
<feature type="region of interest" description="Disordered" evidence="1">
    <location>
        <begin position="331"/>
        <end position="553"/>
    </location>
</feature>
<evidence type="ECO:0000313" key="3">
    <source>
        <dbReference type="Proteomes" id="UP000800096"/>
    </source>
</evidence>
<dbReference type="AlphaFoldDB" id="A0A6A5QLB9"/>
<protein>
    <submittedName>
        <fullName evidence="2">Uncharacterized protein</fullName>
    </submittedName>
</protein>
<reference evidence="2" key="1">
    <citation type="journal article" date="2020" name="Stud. Mycol.">
        <title>101 Dothideomycetes genomes: a test case for predicting lifestyles and emergence of pathogens.</title>
        <authorList>
            <person name="Haridas S."/>
            <person name="Albert R."/>
            <person name="Binder M."/>
            <person name="Bloem J."/>
            <person name="Labutti K."/>
            <person name="Salamov A."/>
            <person name="Andreopoulos B."/>
            <person name="Baker S."/>
            <person name="Barry K."/>
            <person name="Bills G."/>
            <person name="Bluhm B."/>
            <person name="Cannon C."/>
            <person name="Castanera R."/>
            <person name="Culley D."/>
            <person name="Daum C."/>
            <person name="Ezra D."/>
            <person name="Gonzalez J."/>
            <person name="Henrissat B."/>
            <person name="Kuo A."/>
            <person name="Liang C."/>
            <person name="Lipzen A."/>
            <person name="Lutzoni F."/>
            <person name="Magnuson J."/>
            <person name="Mondo S."/>
            <person name="Nolan M."/>
            <person name="Ohm R."/>
            <person name="Pangilinan J."/>
            <person name="Park H.-J."/>
            <person name="Ramirez L."/>
            <person name="Alfaro M."/>
            <person name="Sun H."/>
            <person name="Tritt A."/>
            <person name="Yoshinaga Y."/>
            <person name="Zwiers L.-H."/>
            <person name="Turgeon B."/>
            <person name="Goodwin S."/>
            <person name="Spatafora J."/>
            <person name="Crous P."/>
            <person name="Grigoriev I."/>
        </authorList>
    </citation>
    <scope>NUCLEOTIDE SEQUENCE</scope>
    <source>
        <strain evidence="2">HMLAC05119</strain>
    </source>
</reference>
<proteinExistence type="predicted"/>
<dbReference type="OrthoDB" id="3799287at2759"/>
<sequence length="553" mass="61864">MSWHLKRSMWAATLERYPSSFKEDKDRSSSLSRRPVRPFLRRPSTNGVTLQTTTGATISSLAIVAIPEVPRVTRTRSRSTDALIPWKQPRRHSFSGSHSPGIHARNNGLPLFTTPRGHQRGVGINASLMSMENLDLSLRSTFSPQLLLKDKEEPKRFTCTMCKYTYAHLECGHRVDDVADTRDCPCFEQHGRIPCDPDNPANRGRVTIRSEDRNGICNKCRRKQREISELDAMRRDEEQAKQQSLAESKERHEAAKAHEERLYKESREEYERLRREREQADIEYMLQKSTEEAEEARLQKEQEDLAAALKASCMIEASDRNVTIDKKFVKETKQQQDIPTAPPPPPVPAQLPSPPATPIRTSRPPRQRPAEKPAAPVDFSLPVGQQEYSAYTIGGRRAPVHESQKQQAAKYLSSPVTPLSPAPVARLGTTIQPGSPSPRSAPGAASPIPVGDLRSGLRRTGGPRNSVTARTNSDDGSELRAQLARRRTREPKEDTASRTSITPSESASNMPTRAPSPTGSDLSTASTVYDNNEAHHMVKPDFDEKRRKGWSKN</sequence>
<feature type="compositionally biased region" description="Basic and acidic residues" evidence="1">
    <location>
        <begin position="230"/>
        <end position="240"/>
    </location>
</feature>
<feature type="compositionally biased region" description="Basic and acidic residues" evidence="1">
    <location>
        <begin position="532"/>
        <end position="546"/>
    </location>
</feature>
<evidence type="ECO:0000256" key="1">
    <source>
        <dbReference type="SAM" id="MobiDB-lite"/>
    </source>
</evidence>
<organism evidence="2 3">
    <name type="scientific">Ampelomyces quisqualis</name>
    <name type="common">Powdery mildew agent</name>
    <dbReference type="NCBI Taxonomy" id="50730"/>
    <lineage>
        <taxon>Eukaryota</taxon>
        <taxon>Fungi</taxon>
        <taxon>Dikarya</taxon>
        <taxon>Ascomycota</taxon>
        <taxon>Pezizomycotina</taxon>
        <taxon>Dothideomycetes</taxon>
        <taxon>Pleosporomycetidae</taxon>
        <taxon>Pleosporales</taxon>
        <taxon>Pleosporineae</taxon>
        <taxon>Phaeosphaeriaceae</taxon>
        <taxon>Ampelomyces</taxon>
    </lineage>
</organism>
<evidence type="ECO:0000313" key="2">
    <source>
        <dbReference type="EMBL" id="KAF1916249.1"/>
    </source>
</evidence>
<feature type="region of interest" description="Disordered" evidence="1">
    <location>
        <begin position="230"/>
        <end position="261"/>
    </location>
</feature>